<feature type="compositionally biased region" description="Basic and acidic residues" evidence="1">
    <location>
        <begin position="1"/>
        <end position="12"/>
    </location>
</feature>
<feature type="region of interest" description="Disordered" evidence="1">
    <location>
        <begin position="258"/>
        <end position="322"/>
    </location>
</feature>
<dbReference type="InterPro" id="IPR003604">
    <property type="entry name" value="Matrin/U1-like-C_Znf_C2H2"/>
</dbReference>
<feature type="compositionally biased region" description="Basic and acidic residues" evidence="1">
    <location>
        <begin position="308"/>
        <end position="322"/>
    </location>
</feature>
<reference evidence="3 4" key="1">
    <citation type="submission" date="2024-03" db="EMBL/GenBank/DDBJ databases">
        <authorList>
            <person name="Gkanogiannis A."/>
            <person name="Becerra Lopez-Lavalle L."/>
        </authorList>
    </citation>
    <scope>NUCLEOTIDE SEQUENCE [LARGE SCALE GENOMIC DNA]</scope>
</reference>
<gene>
    <name evidence="3" type="ORF">CITCOLO1_LOCUS6865</name>
</gene>
<dbReference type="PANTHER" id="PTHR47487:SF8">
    <property type="entry name" value="OS08G0270900 PROTEIN"/>
    <property type="match status" value="1"/>
</dbReference>
<dbReference type="PANTHER" id="PTHR47487">
    <property type="entry name" value="OS06G0651300 PROTEIN-RELATED"/>
    <property type="match status" value="1"/>
</dbReference>
<evidence type="ECO:0000259" key="2">
    <source>
        <dbReference type="PROSITE" id="PS00028"/>
    </source>
</evidence>
<dbReference type="Gene3D" id="3.30.160.60">
    <property type="entry name" value="Classic Zinc Finger"/>
    <property type="match status" value="2"/>
</dbReference>
<organism evidence="3 4">
    <name type="scientific">Citrullus colocynthis</name>
    <name type="common">colocynth</name>
    <dbReference type="NCBI Taxonomy" id="252529"/>
    <lineage>
        <taxon>Eukaryota</taxon>
        <taxon>Viridiplantae</taxon>
        <taxon>Streptophyta</taxon>
        <taxon>Embryophyta</taxon>
        <taxon>Tracheophyta</taxon>
        <taxon>Spermatophyta</taxon>
        <taxon>Magnoliopsida</taxon>
        <taxon>eudicotyledons</taxon>
        <taxon>Gunneridae</taxon>
        <taxon>Pentapetalae</taxon>
        <taxon>rosids</taxon>
        <taxon>fabids</taxon>
        <taxon>Cucurbitales</taxon>
        <taxon>Cucurbitaceae</taxon>
        <taxon>Benincaseae</taxon>
        <taxon>Citrullus</taxon>
    </lineage>
</organism>
<dbReference type="Pfam" id="PF12874">
    <property type="entry name" value="zf-met"/>
    <property type="match status" value="2"/>
</dbReference>
<dbReference type="InterPro" id="IPR013087">
    <property type="entry name" value="Znf_C2H2_type"/>
</dbReference>
<name>A0ABP0Y5U5_9ROSI</name>
<dbReference type="Proteomes" id="UP001642487">
    <property type="component" value="Chromosome 2"/>
</dbReference>
<dbReference type="EMBL" id="OZ021736">
    <property type="protein sequence ID" value="CAK9315085.1"/>
    <property type="molecule type" value="Genomic_DNA"/>
</dbReference>
<feature type="domain" description="C2H2-type" evidence="2">
    <location>
        <begin position="242"/>
        <end position="264"/>
    </location>
</feature>
<keyword evidence="4" id="KW-1185">Reference proteome</keyword>
<dbReference type="SUPFAM" id="SSF57667">
    <property type="entry name" value="beta-beta-alpha zinc fingers"/>
    <property type="match status" value="2"/>
</dbReference>
<dbReference type="PROSITE" id="PS00028">
    <property type="entry name" value="ZINC_FINGER_C2H2_1"/>
    <property type="match status" value="1"/>
</dbReference>
<proteinExistence type="predicted"/>
<accession>A0ABP0Y5U5</accession>
<feature type="region of interest" description="Disordered" evidence="1">
    <location>
        <begin position="1"/>
        <end position="26"/>
    </location>
</feature>
<feature type="compositionally biased region" description="Pro residues" evidence="1">
    <location>
        <begin position="13"/>
        <end position="26"/>
    </location>
</feature>
<dbReference type="SMART" id="SM00451">
    <property type="entry name" value="ZnF_U1"/>
    <property type="match status" value="2"/>
</dbReference>
<feature type="region of interest" description="Disordered" evidence="1">
    <location>
        <begin position="211"/>
        <end position="235"/>
    </location>
</feature>
<evidence type="ECO:0000256" key="1">
    <source>
        <dbReference type="SAM" id="MobiDB-lite"/>
    </source>
</evidence>
<evidence type="ECO:0000313" key="4">
    <source>
        <dbReference type="Proteomes" id="UP001642487"/>
    </source>
</evidence>
<protein>
    <recommendedName>
        <fullName evidence="2">C2H2-type domain-containing protein</fullName>
    </recommendedName>
</protein>
<evidence type="ECO:0000313" key="3">
    <source>
        <dbReference type="EMBL" id="CAK9315085.1"/>
    </source>
</evidence>
<sequence length="414" mass="47214">MEFKFRAGDHRPPPTPPPPPPPVQYVPPRPSAVYCLPKQGFPDAYLRRTTNVITLRKPFDSDEEMHWEMELMRLREEKLLGEIERQRFLKEEARRELMLFEREMAIRGVAQSAGYPLRQPQRWGAPFAAAAPCPSPCPLPSPSPSPAVVVQSFHEWQKMEHVNSSDRLGFGAVALPPRIQPLMVEDKKERQVLEADKRELIVLEKPDPNVFREKRKAETTSPSTDDVQPSGVKKTSKDEWSCALCEVTVSNEETFNQHLRGKKHKRKEAGLMARKESKVSQTVPEPLAKRRRKRRKVMELLSAASGAEAKESTKHEETLQGEKTEGRVDMNALIPNFLKSGDKEYNKQQNNQIAFGQNSIISDDIVAKKKFNFWCEKCKVGAYDTEVMFSHINGKKHQTNLKEAGQTWTGQPLL</sequence>
<dbReference type="InterPro" id="IPR036236">
    <property type="entry name" value="Znf_C2H2_sf"/>
</dbReference>